<dbReference type="Proteomes" id="UP000054976">
    <property type="component" value="Unassembled WGS sequence"/>
</dbReference>
<dbReference type="CDD" id="cd05403">
    <property type="entry name" value="NT_KNTase_like"/>
    <property type="match status" value="1"/>
</dbReference>
<dbReference type="PANTHER" id="PTHR43852">
    <property type="entry name" value="NUCLEOTIDYLTRANSFERASE"/>
    <property type="match status" value="1"/>
</dbReference>
<dbReference type="STRING" id="86166.TAGGR_1577"/>
<gene>
    <name evidence="2" type="ORF">TAGGR_1577</name>
</gene>
<dbReference type="PANTHER" id="PTHR43852:SF4">
    <property type="entry name" value="NUCLEOTIDYLTRANSFERASE"/>
    <property type="match status" value="1"/>
</dbReference>
<evidence type="ECO:0000259" key="1">
    <source>
        <dbReference type="Pfam" id="PF18765"/>
    </source>
</evidence>
<dbReference type="InterPro" id="IPR052930">
    <property type="entry name" value="TA_antitoxin_MntA"/>
</dbReference>
<dbReference type="OrthoDB" id="9809604at2"/>
<sequence length="135" mass="15600">MVLPMKKFDEEKLKSLGVVAILIFGSLVEGTFHIGSDIDFAVLFRDKTLPMKEPVKVYGEIYSEISKNFDGKIDIVYLHEAPLSLQFNAVTEGKLLFCSDTEFFSEYKDRVIMQYLDFQYFENIFKESLLADEQT</sequence>
<keyword evidence="3" id="KW-1185">Reference proteome</keyword>
<accession>A0A0U9HUR8</accession>
<dbReference type="InterPro" id="IPR041633">
    <property type="entry name" value="Polbeta"/>
</dbReference>
<dbReference type="AlphaFoldDB" id="A0A0U9HUR8"/>
<evidence type="ECO:0000313" key="2">
    <source>
        <dbReference type="EMBL" id="GAQ94397.1"/>
    </source>
</evidence>
<dbReference type="EMBL" id="BCNO01000001">
    <property type="protein sequence ID" value="GAQ94397.1"/>
    <property type="molecule type" value="Genomic_DNA"/>
</dbReference>
<protein>
    <submittedName>
        <fullName evidence="2">Predicted nucleotidyltransferase</fullName>
    </submittedName>
</protein>
<organism evidence="2 3">
    <name type="scientific">Thermodesulfovibrio aggregans</name>
    <dbReference type="NCBI Taxonomy" id="86166"/>
    <lineage>
        <taxon>Bacteria</taxon>
        <taxon>Pseudomonadati</taxon>
        <taxon>Nitrospirota</taxon>
        <taxon>Thermodesulfovibrionia</taxon>
        <taxon>Thermodesulfovibrionales</taxon>
        <taxon>Thermodesulfovibrionaceae</taxon>
        <taxon>Thermodesulfovibrio</taxon>
    </lineage>
</organism>
<dbReference type="NCBIfam" id="NF047752">
    <property type="entry name" value="MntA_antitoxin"/>
    <property type="match status" value="1"/>
</dbReference>
<feature type="domain" description="Polymerase beta nucleotidyltransferase" evidence="1">
    <location>
        <begin position="17"/>
        <end position="101"/>
    </location>
</feature>
<dbReference type="Gene3D" id="3.30.460.10">
    <property type="entry name" value="Beta Polymerase, domain 2"/>
    <property type="match status" value="1"/>
</dbReference>
<dbReference type="RefSeq" id="WP_059175858.1">
    <property type="nucleotide sequence ID" value="NZ_BCNO01000001.1"/>
</dbReference>
<reference evidence="3" key="1">
    <citation type="submission" date="2016-01" db="EMBL/GenBank/DDBJ databases">
        <title>Draft genome sequence of Thermodesulfovibrio aggregans strain TGE-P1.</title>
        <authorList>
            <person name="Sekiguchi Y."/>
            <person name="Ohashi A."/>
            <person name="Matsuura N."/>
            <person name="Tourlousse M.D."/>
        </authorList>
    </citation>
    <scope>NUCLEOTIDE SEQUENCE [LARGE SCALE GENOMIC DNA]</scope>
    <source>
        <strain evidence="3">TGE-P1</strain>
    </source>
</reference>
<name>A0A0U9HUR8_9BACT</name>
<evidence type="ECO:0000313" key="3">
    <source>
        <dbReference type="Proteomes" id="UP000054976"/>
    </source>
</evidence>
<comment type="caution">
    <text evidence="2">The sequence shown here is derived from an EMBL/GenBank/DDBJ whole genome shotgun (WGS) entry which is preliminary data.</text>
</comment>
<dbReference type="GO" id="GO:0016740">
    <property type="term" value="F:transferase activity"/>
    <property type="evidence" value="ECO:0007669"/>
    <property type="project" value="UniProtKB-KW"/>
</dbReference>
<dbReference type="Pfam" id="PF18765">
    <property type="entry name" value="Polbeta"/>
    <property type="match status" value="1"/>
</dbReference>
<proteinExistence type="predicted"/>
<dbReference type="InterPro" id="IPR043519">
    <property type="entry name" value="NT_sf"/>
</dbReference>
<dbReference type="SUPFAM" id="SSF81301">
    <property type="entry name" value="Nucleotidyltransferase"/>
    <property type="match status" value="1"/>
</dbReference>
<keyword evidence="2" id="KW-0808">Transferase</keyword>